<evidence type="ECO:0000313" key="4">
    <source>
        <dbReference type="Proteomes" id="UP000663834"/>
    </source>
</evidence>
<dbReference type="InterPro" id="IPR036465">
    <property type="entry name" value="vWFA_dom_sf"/>
</dbReference>
<evidence type="ECO:0000313" key="2">
    <source>
        <dbReference type="EMBL" id="CAF0969138.1"/>
    </source>
</evidence>
<feature type="compositionally biased region" description="Low complexity" evidence="1">
    <location>
        <begin position="156"/>
        <end position="215"/>
    </location>
</feature>
<dbReference type="OrthoDB" id="2142040at2759"/>
<evidence type="ECO:0000256" key="1">
    <source>
        <dbReference type="SAM" id="MobiDB-lite"/>
    </source>
</evidence>
<dbReference type="Gene3D" id="3.40.50.410">
    <property type="entry name" value="von Willebrand factor, type A domain"/>
    <property type="match status" value="1"/>
</dbReference>
<protein>
    <recommendedName>
        <fullName evidence="5">VWFA domain-containing protein</fullName>
    </recommendedName>
</protein>
<comment type="caution">
    <text evidence="3">The sequence shown here is derived from an EMBL/GenBank/DDBJ whole genome shotgun (WGS) entry which is preliminary data.</text>
</comment>
<feature type="compositionally biased region" description="Low complexity" evidence="1">
    <location>
        <begin position="1"/>
        <end position="15"/>
    </location>
</feature>
<dbReference type="PANTHER" id="PTHR34706">
    <property type="entry name" value="SLR1338 PROTEIN"/>
    <property type="match status" value="1"/>
</dbReference>
<sequence>MYPNQQYPGYGQAGNPPYPPYPQQSPHNMAGAQQNNAPYGIGAGLIGGQQSNMQGSQGNNPGGFGGSGNPYGQSTGNPYGPSSGNPNAQTGPGGYPPSGQQSYGNNPYGSNSSAPGSRYPPPQGGGYPSQSGGYPPQSGGYPPQSGGYPPQGGGYPPQSGGYPPQSGGYPQQPGGYPQQPGGYPQQPGGYPQQPGGYPQQPGGYPQQPGGYEPRPGGYPPQGGGYPGQPPQGGFVSNDQRAQQLNQLAQRYEISPQIAARLNTLANCEIVLLCDDSGSMNTPLQGTNQTRWDELKSIVNTVVDIGVVMDSNGIDVYFLNRDPMLNVTNGQTVRQAFNSPPQGLTPLAPALRKILAAKRSLTYEKKLLILIATDGAPTNDHGQIDIGTLEAVLRNERTPQTYITFLACTDDLQAVNYLSNWDKSMPNLDVMDDYRSERAEIQQARGPSFPFSFGDYIVKSLLGSIDPWFDSLDERA</sequence>
<dbReference type="SUPFAM" id="SSF53300">
    <property type="entry name" value="vWA-like"/>
    <property type="match status" value="1"/>
</dbReference>
<gene>
    <name evidence="2" type="ORF">CJN711_LOCUS777</name>
    <name evidence="3" type="ORF">KQP761_LOCUS17417</name>
</gene>
<organism evidence="3 4">
    <name type="scientific">Rotaria magnacalcarata</name>
    <dbReference type="NCBI Taxonomy" id="392030"/>
    <lineage>
        <taxon>Eukaryota</taxon>
        <taxon>Metazoa</taxon>
        <taxon>Spiralia</taxon>
        <taxon>Gnathifera</taxon>
        <taxon>Rotifera</taxon>
        <taxon>Eurotatoria</taxon>
        <taxon>Bdelloidea</taxon>
        <taxon>Philodinida</taxon>
        <taxon>Philodinidae</taxon>
        <taxon>Rotaria</taxon>
    </lineage>
</organism>
<feature type="region of interest" description="Disordered" evidence="1">
    <location>
        <begin position="1"/>
        <end position="236"/>
    </location>
</feature>
<dbReference type="PANTHER" id="PTHR34706:SF1">
    <property type="entry name" value="VWFA DOMAIN-CONTAINING PROTEIN"/>
    <property type="match status" value="1"/>
</dbReference>
<evidence type="ECO:0008006" key="5">
    <source>
        <dbReference type="Google" id="ProtNLM"/>
    </source>
</evidence>
<feature type="compositionally biased region" description="Low complexity" evidence="1">
    <location>
        <begin position="128"/>
        <end position="148"/>
    </location>
</feature>
<proteinExistence type="predicted"/>
<feature type="compositionally biased region" description="Gly residues" evidence="1">
    <location>
        <begin position="60"/>
        <end position="69"/>
    </location>
</feature>
<dbReference type="AlphaFoldDB" id="A0A815WUY7"/>
<feature type="compositionally biased region" description="Low complexity" evidence="1">
    <location>
        <begin position="48"/>
        <end position="59"/>
    </location>
</feature>
<dbReference type="Proteomes" id="UP000663834">
    <property type="component" value="Unassembled WGS sequence"/>
</dbReference>
<dbReference type="Proteomes" id="UP000663855">
    <property type="component" value="Unassembled WGS sequence"/>
</dbReference>
<name>A0A815WUY7_9BILA</name>
<feature type="compositionally biased region" description="Polar residues" evidence="1">
    <location>
        <begin position="25"/>
        <end position="37"/>
    </location>
</feature>
<feature type="compositionally biased region" description="Low complexity" evidence="1">
    <location>
        <begin position="97"/>
        <end position="117"/>
    </location>
</feature>
<accession>A0A815WUY7</accession>
<reference evidence="3" key="1">
    <citation type="submission" date="2021-02" db="EMBL/GenBank/DDBJ databases">
        <authorList>
            <person name="Nowell W R."/>
        </authorList>
    </citation>
    <scope>NUCLEOTIDE SEQUENCE</scope>
</reference>
<dbReference type="EMBL" id="CAJNOW010008824">
    <property type="protein sequence ID" value="CAF1547843.1"/>
    <property type="molecule type" value="Genomic_DNA"/>
</dbReference>
<feature type="compositionally biased region" description="Polar residues" evidence="1">
    <location>
        <begin position="75"/>
        <end position="90"/>
    </location>
</feature>
<evidence type="ECO:0000313" key="3">
    <source>
        <dbReference type="EMBL" id="CAF1547843.1"/>
    </source>
</evidence>
<dbReference type="EMBL" id="CAJNOV010000052">
    <property type="protein sequence ID" value="CAF0969138.1"/>
    <property type="molecule type" value="Genomic_DNA"/>
</dbReference>